<comment type="caution">
    <text evidence="2">The sequence shown here is derived from an EMBL/GenBank/DDBJ whole genome shotgun (WGS) entry which is preliminary data.</text>
</comment>
<reference evidence="2 3" key="1">
    <citation type="submission" date="2019-05" db="EMBL/GenBank/DDBJ databases">
        <title>Another draft genome of Portunus trituberculatus and its Hox gene families provides insights of decapod evolution.</title>
        <authorList>
            <person name="Jeong J.-H."/>
            <person name="Song I."/>
            <person name="Kim S."/>
            <person name="Choi T."/>
            <person name="Kim D."/>
            <person name="Ryu S."/>
            <person name="Kim W."/>
        </authorList>
    </citation>
    <scope>NUCLEOTIDE SEQUENCE [LARGE SCALE GENOMIC DNA]</scope>
    <source>
        <tissue evidence="2">Muscle</tissue>
    </source>
</reference>
<dbReference type="AlphaFoldDB" id="A0A5B7E015"/>
<accession>A0A5B7E015</accession>
<dbReference type="Proteomes" id="UP000324222">
    <property type="component" value="Unassembled WGS sequence"/>
</dbReference>
<evidence type="ECO:0000256" key="1">
    <source>
        <dbReference type="SAM" id="MobiDB-lite"/>
    </source>
</evidence>
<dbReference type="OrthoDB" id="6354412at2759"/>
<dbReference type="EMBL" id="VSRR010001641">
    <property type="protein sequence ID" value="MPC26729.1"/>
    <property type="molecule type" value="Genomic_DNA"/>
</dbReference>
<name>A0A5B7E015_PORTR</name>
<protein>
    <submittedName>
        <fullName evidence="2">Uncharacterized protein</fullName>
    </submittedName>
</protein>
<keyword evidence="3" id="KW-1185">Reference proteome</keyword>
<evidence type="ECO:0000313" key="3">
    <source>
        <dbReference type="Proteomes" id="UP000324222"/>
    </source>
</evidence>
<proteinExistence type="predicted"/>
<feature type="region of interest" description="Disordered" evidence="1">
    <location>
        <begin position="51"/>
        <end position="74"/>
    </location>
</feature>
<evidence type="ECO:0000313" key="2">
    <source>
        <dbReference type="EMBL" id="MPC26729.1"/>
    </source>
</evidence>
<sequence>MYKGRLTKVDDANEESQGRQFVKMLHLKNVTLHEVKGLNYIQKYDINEEVSAKTDAPETDVTNEDQEQLQKESD</sequence>
<organism evidence="2 3">
    <name type="scientific">Portunus trituberculatus</name>
    <name type="common">Swimming crab</name>
    <name type="synonym">Neptunus trituberculatus</name>
    <dbReference type="NCBI Taxonomy" id="210409"/>
    <lineage>
        <taxon>Eukaryota</taxon>
        <taxon>Metazoa</taxon>
        <taxon>Ecdysozoa</taxon>
        <taxon>Arthropoda</taxon>
        <taxon>Crustacea</taxon>
        <taxon>Multicrustacea</taxon>
        <taxon>Malacostraca</taxon>
        <taxon>Eumalacostraca</taxon>
        <taxon>Eucarida</taxon>
        <taxon>Decapoda</taxon>
        <taxon>Pleocyemata</taxon>
        <taxon>Brachyura</taxon>
        <taxon>Eubrachyura</taxon>
        <taxon>Portunoidea</taxon>
        <taxon>Portunidae</taxon>
        <taxon>Portuninae</taxon>
        <taxon>Portunus</taxon>
    </lineage>
</organism>
<feature type="compositionally biased region" description="Acidic residues" evidence="1">
    <location>
        <begin position="57"/>
        <end position="67"/>
    </location>
</feature>
<gene>
    <name evidence="2" type="ORF">E2C01_019876</name>
</gene>